<dbReference type="GO" id="GO:0016788">
    <property type="term" value="F:hydrolase activity, acting on ester bonds"/>
    <property type="evidence" value="ECO:0007669"/>
    <property type="project" value="InterPro"/>
</dbReference>
<dbReference type="AlphaFoldDB" id="A0A126QS78"/>
<reference evidence="4 6" key="2">
    <citation type="submission" date="2019-03" db="EMBL/GenBank/DDBJ databases">
        <title>Genomic Encyclopedia of Type Strains, Phase IV (KMG-IV): sequencing the most valuable type-strain genomes for metagenomic binning, comparative biology and taxonomic classification.</title>
        <authorList>
            <person name="Goeker M."/>
        </authorList>
    </citation>
    <scope>NUCLEOTIDE SEQUENCE [LARGE SCALE GENOMIC DNA]</scope>
    <source>
        <strain evidence="4 6">DSM 101483</strain>
    </source>
</reference>
<evidence type="ECO:0000313" key="4">
    <source>
        <dbReference type="EMBL" id="TDT82030.1"/>
    </source>
</evidence>
<dbReference type="Gene3D" id="3.40.50.1820">
    <property type="entry name" value="alpha/beta hydrolase"/>
    <property type="match status" value="1"/>
</dbReference>
<evidence type="ECO:0000256" key="1">
    <source>
        <dbReference type="SAM" id="Phobius"/>
    </source>
</evidence>
<keyword evidence="5" id="KW-1185">Reference proteome</keyword>
<dbReference type="PANTHER" id="PTHR37946:SF1">
    <property type="entry name" value="SLL1969 PROTEIN"/>
    <property type="match status" value="1"/>
</dbReference>
<evidence type="ECO:0000259" key="2">
    <source>
        <dbReference type="Pfam" id="PF07819"/>
    </source>
</evidence>
<dbReference type="KEGG" id="dej:AWY79_18020"/>
<name>A0A126QS78_9BACT</name>
<gene>
    <name evidence="3" type="ORF">AWY79_18020</name>
    <name evidence="4" type="ORF">EDC59_1178</name>
</gene>
<dbReference type="Pfam" id="PF07819">
    <property type="entry name" value="PGAP1"/>
    <property type="match status" value="1"/>
</dbReference>
<dbReference type="EMBL" id="SOBK01000017">
    <property type="protein sequence ID" value="TDT82030.1"/>
    <property type="molecule type" value="Genomic_DNA"/>
</dbReference>
<organism evidence="4 6">
    <name type="scientific">Pseudodesulfovibrio indicus</name>
    <dbReference type="NCBI Taxonomy" id="1716143"/>
    <lineage>
        <taxon>Bacteria</taxon>
        <taxon>Pseudomonadati</taxon>
        <taxon>Thermodesulfobacteriota</taxon>
        <taxon>Desulfovibrionia</taxon>
        <taxon>Desulfovibrionales</taxon>
        <taxon>Desulfovibrionaceae</taxon>
    </lineage>
</organism>
<dbReference type="RefSeq" id="WP_066806850.1">
    <property type="nucleotide sequence ID" value="NZ_CP014206.1"/>
</dbReference>
<evidence type="ECO:0000313" key="6">
    <source>
        <dbReference type="Proteomes" id="UP000295506"/>
    </source>
</evidence>
<proteinExistence type="predicted"/>
<evidence type="ECO:0000313" key="5">
    <source>
        <dbReference type="Proteomes" id="UP000055611"/>
    </source>
</evidence>
<protein>
    <submittedName>
        <fullName evidence="3">Acetyltransferase</fullName>
    </submittedName>
    <submittedName>
        <fullName evidence="4">Triacylglycerol esterase/lipase EstA (Alpha/beta hydrolase family)</fullName>
    </submittedName>
</protein>
<keyword evidence="1" id="KW-1133">Transmembrane helix</keyword>
<keyword evidence="1" id="KW-0472">Membrane</keyword>
<dbReference type="OrthoDB" id="275181at2"/>
<dbReference type="InterPro" id="IPR029058">
    <property type="entry name" value="AB_hydrolase_fold"/>
</dbReference>
<feature type="transmembrane region" description="Helical" evidence="1">
    <location>
        <begin position="6"/>
        <end position="26"/>
    </location>
</feature>
<feature type="domain" description="GPI inositol-deacylase PGAP1-like alpha/beta" evidence="2">
    <location>
        <begin position="78"/>
        <end position="184"/>
    </location>
</feature>
<evidence type="ECO:0000313" key="3">
    <source>
        <dbReference type="EMBL" id="AMK12861.1"/>
    </source>
</evidence>
<dbReference type="EMBL" id="CP014206">
    <property type="protein sequence ID" value="AMK12861.1"/>
    <property type="molecule type" value="Genomic_DNA"/>
</dbReference>
<dbReference type="PANTHER" id="PTHR37946">
    <property type="entry name" value="SLL1969 PROTEIN"/>
    <property type="match status" value="1"/>
</dbReference>
<accession>A0A126QS78</accession>
<dbReference type="InterPro" id="IPR012908">
    <property type="entry name" value="PGAP1-ab_dom-like"/>
</dbReference>
<keyword evidence="4" id="KW-0378">Hydrolase</keyword>
<sequence length="274" mass="29589">MLVRILVYVALGLFVFTALRFALFLLSNGLAGSMADIRRGTGNLWLALARGLGTAMAADLIALPSCLALALPEGAAGKGVPVLLVHGLYHNRTAWLIFARRLRRAGFANVHTYGYNTFTKDFGAAMEGMRARLDDLLGDDPDARVVLVGHSLGGLVCRCAAGDPRFRDRVAGLVTLGSPHGGSELAWLGGNRMARDLIPGRAISRAVAQAPDPDCPRLCVYTLTDDYVFPLDHLRTGRDGWTERVCAPMGHVWMLYSRQVAAMALGFLAQLKDK</sequence>
<reference evidence="3 5" key="1">
    <citation type="journal article" date="2016" name="Front. Microbiol.">
        <title>Genome Sequence of the Piezophilic, Mesophilic Sulfate-Reducing Bacterium Desulfovibrio indicus J2T.</title>
        <authorList>
            <person name="Cao J."/>
            <person name="Maignien L."/>
            <person name="Shao Z."/>
            <person name="Alain K."/>
            <person name="Jebbar M."/>
        </authorList>
    </citation>
    <scope>NUCLEOTIDE SEQUENCE [LARGE SCALE GENOMIC DNA]</scope>
    <source>
        <strain evidence="3 5">J2</strain>
    </source>
</reference>
<dbReference type="SUPFAM" id="SSF53474">
    <property type="entry name" value="alpha/beta-Hydrolases"/>
    <property type="match status" value="1"/>
</dbReference>
<keyword evidence="1" id="KW-0812">Transmembrane</keyword>
<dbReference type="Proteomes" id="UP000055611">
    <property type="component" value="Chromosome"/>
</dbReference>
<dbReference type="Proteomes" id="UP000295506">
    <property type="component" value="Unassembled WGS sequence"/>
</dbReference>